<evidence type="ECO:0000256" key="20">
    <source>
        <dbReference type="ARBA" id="ARBA00048548"/>
    </source>
</evidence>
<dbReference type="InterPro" id="IPR016269">
    <property type="entry name" value="RNA-dir_pol_paramyxovirus"/>
</dbReference>
<dbReference type="InterPro" id="IPR026890">
    <property type="entry name" value="Mononeg_mRNAcap"/>
</dbReference>
<keyword evidence="4" id="KW-0507">mRNA processing</keyword>
<dbReference type="KEGG" id="vg:80510863"/>
<dbReference type="EC" id="2.7.7.48" evidence="2"/>
<dbReference type="EMBL" id="KY053857">
    <property type="protein sequence ID" value="APT68159.1"/>
    <property type="molecule type" value="Viral_cRNA"/>
</dbReference>
<name>A0A1L7B5J9_9VIRU</name>
<evidence type="ECO:0000256" key="21">
    <source>
        <dbReference type="SAM" id="Phobius"/>
    </source>
</evidence>
<keyword evidence="6" id="KW-0949">S-adenosyl-L-methionine</keyword>
<dbReference type="PROSITE" id="PS50526">
    <property type="entry name" value="RDRP_SSRNA_NEG_NONSEG"/>
    <property type="match status" value="1"/>
</dbReference>
<keyword evidence="11" id="KW-0693">Viral RNA replication</keyword>
<evidence type="ECO:0000259" key="22">
    <source>
        <dbReference type="PROSITE" id="PS50526"/>
    </source>
</evidence>
<keyword evidence="7" id="KW-0548">Nucleotidyltransferase</keyword>
<dbReference type="GeneID" id="80510863"/>
<comment type="catalytic activity">
    <reaction evidence="18">
        <text>a 5'-end (5'-triphosphoguanosine)-adenylyl-adenylyl-cytidylyl-adenosine in mRNA + S-adenosyl-L-methionine = a 5'-end (5'-triphosphoguanosine)-(2'-O-methyladenylyl)-adenylyl-cytidylyl-adenosine in mRNA + S-adenosyl-L-homocysteine + H(+)</text>
        <dbReference type="Rhea" id="RHEA:65380"/>
        <dbReference type="Rhea" id="RHEA-COMP:16797"/>
        <dbReference type="Rhea" id="RHEA-COMP:16801"/>
        <dbReference type="ChEBI" id="CHEBI:15378"/>
        <dbReference type="ChEBI" id="CHEBI:57856"/>
        <dbReference type="ChEBI" id="CHEBI:59789"/>
        <dbReference type="ChEBI" id="CHEBI:156482"/>
        <dbReference type="ChEBI" id="CHEBI:156484"/>
    </reaction>
</comment>
<evidence type="ECO:0000256" key="18">
    <source>
        <dbReference type="ARBA" id="ARBA00047332"/>
    </source>
</evidence>
<accession>A0A1L7B5J9</accession>
<feature type="domain" description="RdRp catalytic" evidence="22">
    <location>
        <begin position="687"/>
        <end position="850"/>
    </location>
</feature>
<evidence type="ECO:0000256" key="7">
    <source>
        <dbReference type="ARBA" id="ARBA00022695"/>
    </source>
</evidence>
<dbReference type="PIRSF" id="PIRSF000830">
    <property type="entry name" value="RNA_pol_ParamyxoV"/>
    <property type="match status" value="1"/>
</dbReference>
<evidence type="ECO:0000256" key="1">
    <source>
        <dbReference type="ARBA" id="ARBA00004328"/>
    </source>
</evidence>
<keyword evidence="9" id="KW-0067">ATP-binding</keyword>
<proteinExistence type="predicted"/>
<dbReference type="Pfam" id="PF14314">
    <property type="entry name" value="Methyltrans_Mon_2nd"/>
    <property type="match status" value="1"/>
</dbReference>
<protein>
    <recommendedName>
        <fullName evidence="2">RNA-directed RNA polymerase</fullName>
        <ecNumber evidence="2">2.7.7.48</ecNumber>
    </recommendedName>
    <alternativeName>
        <fullName evidence="17">Replicase</fullName>
    </alternativeName>
    <alternativeName>
        <fullName evidence="16">Transcriptase</fullName>
    </alternativeName>
</protein>
<evidence type="ECO:0000256" key="5">
    <source>
        <dbReference type="ARBA" id="ARBA00022679"/>
    </source>
</evidence>
<dbReference type="GO" id="GO:0005524">
    <property type="term" value="F:ATP binding"/>
    <property type="evidence" value="ECO:0007669"/>
    <property type="project" value="UniProtKB-KW"/>
</dbReference>
<sequence>MIVSRCGCLCSKDICIFKKSLLIDNIYLISHSGYSLLFFTIILRMSSKSKINQPAQRSTFDSHAFMKDEKFDTWLDLSPLHELQKYCCLSETWNTKTFSPINGLFSSETICLLLKAGVQTCSVRDALITPCLPSIIINFGLTHSITDSHLSPSAFLKLYTDSNRAAFMSFRLQLQHVLHNMSPDLLERCVGSVDIWQLKMSQLPVELMNMAYIVEDFMRILEAYKILSEFQSGLTVSQRTKARILKFYEKYKCDSPKLNLPSIGGKIILSLDLCILEFDSSSFLLTHKYLLEVINKVNETFCGLLYCHLSSGTCLAPEHYMNSVVFLQHLSGVVTSFCRYSNNIEDLYYENRAFMYLKVIEGLGVACIMLREDQVKGWYNDTLVQQLWKTVVDEKLQPRTDFFDSDLARIFNICSVSTISELLGMVKLCGHPSIEILMGLAKLKERTHASITVNQEAVNRTIGVMKRELILNFRRRRGHYPNVELEKAIAIRPLLRMINYNVNPDSDEGIRLRSNVLIEHWALVDLGKSDEFDPIDNQLVLLKDKALGLVRSKVFKILMTDTESALSCGLGPIEERRALLAFLLSDHFTESFKQYMDHYENDLEWSANVLDYLVIKLTAKELEEKPEGRMFGASPGEERNRRIVQEENSMRIMDNYFRDQLMTPDELQMLRKLFSFRHFNKMYPNHRLIQVSFDFSKWNNNMREESIDKPAKETLDKWFGRKFHGKTMKAYKYTLFYYKDMLRSDFWEGQLGGIEGLNQATWSVLFLCGIKQALEGLGVTYQLTVKGDDVRAALVIPESEFKTQGVIRIRDNILTQLSYLCNDMGWQLNPHECFVSLSVIATSKQYQVNDTFLPSGVKKMLKMESLSNLIFPTTEDMVASIFSTAHSACSQATTVLPCFLSALYVASRLLLREMWSDGISSIEDIAVLTLWPQCLGGPGSLPLQTFFVRGENDMLSVSISLLRSIVMSENNGITSQVINILSQKPDPHTSKRLLLSDPYSIPITNPERPAAVLKRLMKKHLPQWVKNSDLIYLLAEDTAKLEEEFITHLLSMRPFVAKVVAALYEVSPFYIVQEILSKFMESSTIFAFFAKGKTGNVSSTRAHKALSAILLAARRRKLYWIKTLKHVALTSDMFLSVPASLYYNDKICTTEIVHRIRENMWGFKIHGITYPSLVDQNMYFTTRDVILNHPNWNIGNCATAITIEYKRASFQTTDQSYHYAAAEGLAPWLGAQTSSKLELPTLSTRVTSPVIQKIMRLIHLKVNAVILGPAFTKTVDTLIGGLTGLRLDQLNVLIPEAGGGHISHRVSINSFSVNTMPNSRPNLAQLVKIASDAGGALRGDITNRTVNFAARHFFSIIMATWPLQSQLILPSDYPQLLYTAFHNDVNALPEYRICQWCCNDVDDVEIRFESSFNSTLLEYRYMTLVGCSEFEERVLTQNIHEALAGKIRRTAMHEVQNFNDPLLLGIATHAIIQRLNMQKMKVYEAAKGADFMCTPRNELLQIMSVVMGIKSLTTVSKNIIRILPVEALYTALLAELFSFCIDWLGVTENPNHIYLVEKISDNLNPLAGLFDELSSSHILEKVRQGAIQYGGIAHFKWTPASMISGGAAMKCFFYHHGQVIKDWIDGREIALRPKIFTHMEDNETIKEYFYREYRRLVRATLNKFNIVLDGFRITKHWQKILRKLSGSNIILDNLIHIGIDEDYVSLEIYREDIADMIYRNIIDDTIDNMGLIPPQNRDTFWGYSLIILALEALFQEGDWVDIQDADINTAESINVCKLQGLEVIDDDFLDPINVEETLLYAQWGLLMTSTSLRYVLRICKLKFFDNQGQIIDIFIALYEQCVKWLTHINERHIMAMTYDNAELLLKKSYETAQDILDQHIQQGELHNQDGQAHAQGIQNVNCELGGIDYHRQLRGLQRPILTAHLVQLDIPILENVDALAYNDDPPREMFYCDYTETLRGTGIHNTSVAKYLEIVDSTGISEFITALGGDANIACLADGIGGVTARFLATYPEAKVLYNSMYYDVSTGKRAIDANENIPPLEVTSLPFHLNAVARTYWKGMYPGDLSLSEVQQLVVKSIKQIGGCLALVTMDADISWQDDLESARKVWMGALTIVSEVIDDYTLVIFKCFCIKHKYVLELCHTVISLFSHVHLYRATYTRQRSSEFFIIFSQPRSILTLSQDVSSINHRLAQFLQTINIMNIVNTSLADIGNRYMTYRRTGRNYKRNILNDFKMFIRNNAYPLNLQSGLHVLKIPLSSNNTCVCGYISSILANLSDTLIYERSTLDDLLEQLTERRYHEAGMQVVHHHIIAYGWKAIQMQLRCVIKLLTAREWFSSLTFRTYNRLVNWRQTHVDNIYRQTHTILRQWKGHVAHFHVEGNLMVSCEKFNDNWSVMIYTIIKKCMQITGSLLLSLGYIAKKREKAEEMCTYLGSGINVGPCCADLANNIYNEPLFWTIPEYSVSLRAPHDVRVETYDEIPSIQHLLATKQLIRGFRKYPHINIRLPDPNLVDHIQQVPEQLDEELIAITEEFNAQ</sequence>
<evidence type="ECO:0000256" key="14">
    <source>
        <dbReference type="ARBA" id="ARBA00024494"/>
    </source>
</evidence>
<comment type="catalytic activity">
    <reaction evidence="20">
        <text>GTP + H2O = GDP + phosphate + H(+)</text>
        <dbReference type="Rhea" id="RHEA:19669"/>
        <dbReference type="ChEBI" id="CHEBI:15377"/>
        <dbReference type="ChEBI" id="CHEBI:15378"/>
        <dbReference type="ChEBI" id="CHEBI:37565"/>
        <dbReference type="ChEBI" id="CHEBI:43474"/>
        <dbReference type="ChEBI" id="CHEBI:58189"/>
    </reaction>
</comment>
<evidence type="ECO:0000256" key="19">
    <source>
        <dbReference type="ARBA" id="ARBA00047370"/>
    </source>
</evidence>
<keyword evidence="3 23" id="KW-0696">RNA-directed RNA polymerase</keyword>
<dbReference type="GO" id="GO:0003968">
    <property type="term" value="F:RNA-directed RNA polymerase activity"/>
    <property type="evidence" value="ECO:0007669"/>
    <property type="project" value="UniProtKB-KW"/>
</dbReference>
<comment type="catalytic activity">
    <reaction evidence="14">
        <text>a 5'-end triphospho-adenylyl-adenylyl-cytidylyl-adenosine in mRNA + GDP + H(+) = a 5'-end (5'-triphosphoguanosine)-adenylyl-adenylyl-cytidylyl-adenosine in mRNA + diphosphate</text>
        <dbReference type="Rhea" id="RHEA:65436"/>
        <dbReference type="Rhea" id="RHEA-COMP:16797"/>
        <dbReference type="Rhea" id="RHEA-COMP:16799"/>
        <dbReference type="ChEBI" id="CHEBI:15378"/>
        <dbReference type="ChEBI" id="CHEBI:33019"/>
        <dbReference type="ChEBI" id="CHEBI:58189"/>
        <dbReference type="ChEBI" id="CHEBI:156484"/>
        <dbReference type="ChEBI" id="CHEBI:156503"/>
        <dbReference type="EC" id="2.7.7.88"/>
    </reaction>
</comment>
<keyword evidence="12" id="KW-0506">mRNA capping</keyword>
<evidence type="ECO:0000256" key="4">
    <source>
        <dbReference type="ARBA" id="ARBA00022664"/>
    </source>
</evidence>
<gene>
    <name evidence="23" type="primary">L</name>
</gene>
<dbReference type="Proteomes" id="UP000682558">
    <property type="component" value="Segment"/>
</dbReference>
<evidence type="ECO:0000256" key="2">
    <source>
        <dbReference type="ARBA" id="ARBA00012494"/>
    </source>
</evidence>
<keyword evidence="10" id="KW-0946">Virion</keyword>
<evidence type="ECO:0000256" key="3">
    <source>
        <dbReference type="ARBA" id="ARBA00022484"/>
    </source>
</evidence>
<dbReference type="RefSeq" id="YP_010115639.1">
    <property type="nucleotide sequence ID" value="NC_055939.1"/>
</dbReference>
<evidence type="ECO:0000256" key="10">
    <source>
        <dbReference type="ARBA" id="ARBA00022844"/>
    </source>
</evidence>
<evidence type="ECO:0000256" key="15">
    <source>
        <dbReference type="ARBA" id="ARBA00024499"/>
    </source>
</evidence>
<feature type="transmembrane region" description="Helical" evidence="21">
    <location>
        <begin position="21"/>
        <end position="43"/>
    </location>
</feature>
<evidence type="ECO:0000256" key="9">
    <source>
        <dbReference type="ARBA" id="ARBA00022840"/>
    </source>
</evidence>
<evidence type="ECO:0000256" key="11">
    <source>
        <dbReference type="ARBA" id="ARBA00022953"/>
    </source>
</evidence>
<dbReference type="InterPro" id="IPR014023">
    <property type="entry name" value="Mononeg_RNA_pol_cat"/>
</dbReference>
<keyword evidence="21" id="KW-0812">Transmembrane</keyword>
<evidence type="ECO:0000256" key="16">
    <source>
        <dbReference type="ARBA" id="ARBA00030436"/>
    </source>
</evidence>
<dbReference type="GO" id="GO:0004482">
    <property type="term" value="F:mRNA 5'-cap (guanine-N7-)-methyltransferase activity"/>
    <property type="evidence" value="ECO:0007669"/>
    <property type="project" value="InterPro"/>
</dbReference>
<dbReference type="Pfam" id="PF00946">
    <property type="entry name" value="Mononeg_RNA_pol"/>
    <property type="match status" value="1"/>
</dbReference>
<keyword evidence="21" id="KW-0472">Membrane</keyword>
<evidence type="ECO:0000256" key="13">
    <source>
        <dbReference type="ARBA" id="ARBA00023268"/>
    </source>
</evidence>
<evidence type="ECO:0000256" key="17">
    <source>
        <dbReference type="ARBA" id="ARBA00031012"/>
    </source>
</evidence>
<comment type="catalytic activity">
    <reaction evidence="15">
        <text>a 5'-end (5'-triphosphoguanosine)-(2'-O-methyladenylyl)-adenylyl-cytidylyl-adenosine in mRNA + S-adenosyl-L-methionine = a 5'-end (N(7)-methyl 5'-triphosphoguanosine)-(2'-O-methyladenylyl)-adenylyl-cytidylyl-adenosine in mRNA + S-adenosyl-L-homocysteine</text>
        <dbReference type="Rhea" id="RHEA:65440"/>
        <dbReference type="Rhea" id="RHEA-COMP:16798"/>
        <dbReference type="Rhea" id="RHEA-COMP:16801"/>
        <dbReference type="ChEBI" id="CHEBI:57856"/>
        <dbReference type="ChEBI" id="CHEBI:59789"/>
        <dbReference type="ChEBI" id="CHEBI:156482"/>
        <dbReference type="ChEBI" id="CHEBI:156483"/>
    </reaction>
</comment>
<evidence type="ECO:0000256" key="12">
    <source>
        <dbReference type="ARBA" id="ARBA00023042"/>
    </source>
</evidence>
<evidence type="ECO:0000256" key="6">
    <source>
        <dbReference type="ARBA" id="ARBA00022691"/>
    </source>
</evidence>
<reference evidence="23" key="1">
    <citation type="journal article" date="2016" name="PLoS ONE">
        <title>Unbiased RNA Shotgun Metagenomics in Social and Solitary Wild Bees Detects Associations with Eukaryote Parasites and New Viruses.</title>
        <authorList>
            <person name="Schoonvaere K."/>
            <person name="De Smet L."/>
            <person name="Smagghe G."/>
            <person name="Vierstraete A."/>
            <person name="Braeckman B.P."/>
            <person name="de Graaf D.C."/>
        </authorList>
    </citation>
    <scope>NUCLEOTIDE SEQUENCE</scope>
    <source>
        <strain evidence="23">S33-1</strain>
    </source>
</reference>
<keyword evidence="21" id="KW-1133">Transmembrane helix</keyword>
<dbReference type="Pfam" id="PF14318">
    <property type="entry name" value="Mononeg_mRNAcap"/>
    <property type="match status" value="1"/>
</dbReference>
<comment type="catalytic activity">
    <reaction evidence="19">
        <text>a 5'-end (5'-triphosphoguanosine)-adenylyl-adenylyl-cytidylyl-adenosine in mRNA + 2 S-adenosyl-L-methionine = a 5'-end (N(7)-methyl 5'-triphosphoguanosine)-(2'-O-methyladenylyl)-adenylyl-cytidylyl-adenosine in mRNA + 2 S-adenosyl-L-homocysteine + H(+)</text>
        <dbReference type="Rhea" id="RHEA:65376"/>
        <dbReference type="Rhea" id="RHEA-COMP:16797"/>
        <dbReference type="Rhea" id="RHEA-COMP:16798"/>
        <dbReference type="ChEBI" id="CHEBI:15378"/>
        <dbReference type="ChEBI" id="CHEBI:57856"/>
        <dbReference type="ChEBI" id="CHEBI:59789"/>
        <dbReference type="ChEBI" id="CHEBI:156483"/>
        <dbReference type="ChEBI" id="CHEBI:156484"/>
        <dbReference type="EC" id="2.1.1.375"/>
    </reaction>
</comment>
<evidence type="ECO:0000313" key="24">
    <source>
        <dbReference type="Proteomes" id="UP000682558"/>
    </source>
</evidence>
<keyword evidence="8" id="KW-0547">Nucleotide-binding</keyword>
<keyword evidence="24" id="KW-1185">Reference proteome</keyword>
<organism evidence="23">
    <name type="scientific">Scaldis River bee virus</name>
    <dbReference type="NCBI Taxonomy" id="1931096"/>
    <lineage>
        <taxon>Viruses</taxon>
        <taxon>Riboviria</taxon>
        <taxon>Orthornavirae</taxon>
        <taxon>Negarnaviricota</taxon>
        <taxon>Haploviricotina</taxon>
        <taxon>Monjiviricetes</taxon>
        <taxon>Jingchuvirales</taxon>
        <taxon>Aliusviridae</taxon>
        <taxon>Ollusvirus</taxon>
        <taxon>Ollusvirus scaldisense</taxon>
    </lineage>
</organism>
<dbReference type="GO" id="GO:0044423">
    <property type="term" value="C:virion component"/>
    <property type="evidence" value="ECO:0007669"/>
    <property type="project" value="UniProtKB-KW"/>
</dbReference>
<keyword evidence="5" id="KW-0808">Transferase</keyword>
<dbReference type="InterPro" id="IPR039530">
    <property type="entry name" value="L_methyltransferase_rhabdo"/>
</dbReference>
<evidence type="ECO:0000313" key="23">
    <source>
        <dbReference type="EMBL" id="APT68159.1"/>
    </source>
</evidence>
<comment type="subcellular location">
    <subcellularLocation>
        <location evidence="1">Virion</location>
    </subcellularLocation>
</comment>
<keyword evidence="13" id="KW-0511">Multifunctional enzyme</keyword>
<evidence type="ECO:0000256" key="8">
    <source>
        <dbReference type="ARBA" id="ARBA00022741"/>
    </source>
</evidence>